<protein>
    <recommendedName>
        <fullName evidence="2">Hyaluronan/mRNA-binding protein domain-containing protein</fullName>
    </recommendedName>
</protein>
<feature type="region of interest" description="Disordered" evidence="1">
    <location>
        <begin position="1"/>
        <end position="88"/>
    </location>
</feature>
<organism evidence="3 4">
    <name type="scientific">Chlorella vulgaris</name>
    <name type="common">Green alga</name>
    <dbReference type="NCBI Taxonomy" id="3077"/>
    <lineage>
        <taxon>Eukaryota</taxon>
        <taxon>Viridiplantae</taxon>
        <taxon>Chlorophyta</taxon>
        <taxon>core chlorophytes</taxon>
        <taxon>Trebouxiophyceae</taxon>
        <taxon>Chlorellales</taxon>
        <taxon>Chlorellaceae</taxon>
        <taxon>Chlorella clade</taxon>
        <taxon>Chlorella</taxon>
    </lineage>
</organism>
<accession>A0A9D4YTN6</accession>
<evidence type="ECO:0000313" key="4">
    <source>
        <dbReference type="Proteomes" id="UP001055712"/>
    </source>
</evidence>
<keyword evidence="4" id="KW-1185">Reference proteome</keyword>
<name>A0A9D4YTN6_CHLVU</name>
<dbReference type="Gene3D" id="6.10.140.1040">
    <property type="match status" value="1"/>
</dbReference>
<proteinExistence type="predicted"/>
<feature type="domain" description="Hyaluronan/mRNA-binding protein" evidence="2">
    <location>
        <begin position="21"/>
        <end position="108"/>
    </location>
</feature>
<comment type="caution">
    <text evidence="3">The sequence shown here is derived from an EMBL/GenBank/DDBJ whole genome shotgun (WGS) entry which is preliminary data.</text>
</comment>
<evidence type="ECO:0000259" key="2">
    <source>
        <dbReference type="SMART" id="SM01233"/>
    </source>
</evidence>
<dbReference type="Pfam" id="PF04774">
    <property type="entry name" value="HABP4_PAI-RBP1"/>
    <property type="match status" value="1"/>
</dbReference>
<feature type="compositionally biased region" description="Basic and acidic residues" evidence="1">
    <location>
        <begin position="1"/>
        <end position="41"/>
    </location>
</feature>
<dbReference type="OrthoDB" id="506794at2759"/>
<gene>
    <name evidence="3" type="ORF">D9Q98_008941</name>
</gene>
<dbReference type="SMART" id="SM01233">
    <property type="entry name" value="HABP4_PAI-RBP1"/>
    <property type="match status" value="1"/>
</dbReference>
<dbReference type="EMBL" id="SIDB01000012">
    <property type="protein sequence ID" value="KAI3425170.1"/>
    <property type="molecule type" value="Genomic_DNA"/>
</dbReference>
<reference evidence="3" key="1">
    <citation type="journal article" date="2019" name="Plant J.">
        <title>Chlorella vulgaris genome assembly and annotation reveals the molecular basis for metabolic acclimation to high light conditions.</title>
        <authorList>
            <person name="Cecchin M."/>
            <person name="Marcolungo L."/>
            <person name="Rossato M."/>
            <person name="Girolomoni L."/>
            <person name="Cosentino E."/>
            <person name="Cuine S."/>
            <person name="Li-Beisson Y."/>
            <person name="Delledonne M."/>
            <person name="Ballottari M."/>
        </authorList>
    </citation>
    <scope>NUCLEOTIDE SEQUENCE</scope>
    <source>
        <strain evidence="3">211/11P</strain>
    </source>
</reference>
<evidence type="ECO:0000313" key="3">
    <source>
        <dbReference type="EMBL" id="KAI3425170.1"/>
    </source>
</evidence>
<sequence length="108" mass="11722">MASQDATRHQNDLQHHSERAKDVRLDRKDATGRGHETEKKGGAGKANWGTLNDEVEAQLGSGVAAQGEEEEPSTGPEAVSPRDFVANDDVLTLDEYEKRKQGVPKAQA</sequence>
<dbReference type="InterPro" id="IPR006861">
    <property type="entry name" value="HABP4_PAIRBP1-bd"/>
</dbReference>
<reference evidence="3" key="2">
    <citation type="submission" date="2020-11" db="EMBL/GenBank/DDBJ databases">
        <authorList>
            <person name="Cecchin M."/>
            <person name="Marcolungo L."/>
            <person name="Rossato M."/>
            <person name="Girolomoni L."/>
            <person name="Cosentino E."/>
            <person name="Cuine S."/>
            <person name="Li-Beisson Y."/>
            <person name="Delledonne M."/>
            <person name="Ballottari M."/>
        </authorList>
    </citation>
    <scope>NUCLEOTIDE SEQUENCE</scope>
    <source>
        <strain evidence="3">211/11P</strain>
        <tissue evidence="3">Whole cell</tissue>
    </source>
</reference>
<evidence type="ECO:0000256" key="1">
    <source>
        <dbReference type="SAM" id="MobiDB-lite"/>
    </source>
</evidence>
<dbReference type="AlphaFoldDB" id="A0A9D4YTN6"/>
<dbReference type="Proteomes" id="UP001055712">
    <property type="component" value="Unassembled WGS sequence"/>
</dbReference>